<evidence type="ECO:0008006" key="3">
    <source>
        <dbReference type="Google" id="ProtNLM"/>
    </source>
</evidence>
<evidence type="ECO:0000313" key="1">
    <source>
        <dbReference type="EMBL" id="MCH6266982.1"/>
    </source>
</evidence>
<feature type="non-terminal residue" evidence="1">
    <location>
        <position position="1"/>
    </location>
</feature>
<dbReference type="RefSeq" id="WP_420848088.1">
    <property type="nucleotide sequence ID" value="NZ_JAGYPE020000028.1"/>
</dbReference>
<dbReference type="Gene3D" id="3.30.1920.20">
    <property type="match status" value="3"/>
</dbReference>
<dbReference type="InterPro" id="IPR013783">
    <property type="entry name" value="Ig-like_fold"/>
</dbReference>
<evidence type="ECO:0000313" key="2">
    <source>
        <dbReference type="Proteomes" id="UP000677265"/>
    </source>
</evidence>
<organism evidence="1 2">
    <name type="scientific">Neobacillus citreus</name>
    <dbReference type="NCBI Taxonomy" id="2833578"/>
    <lineage>
        <taxon>Bacteria</taxon>
        <taxon>Bacillati</taxon>
        <taxon>Bacillota</taxon>
        <taxon>Bacilli</taxon>
        <taxon>Bacillales</taxon>
        <taxon>Bacillaceae</taxon>
        <taxon>Neobacillus</taxon>
    </lineage>
</organism>
<protein>
    <recommendedName>
        <fullName evidence="3">Fibronectin type III domain-containing protein</fullName>
    </recommendedName>
</protein>
<dbReference type="EMBL" id="JAGYPE020000028">
    <property type="protein sequence ID" value="MCH6266982.1"/>
    <property type="molecule type" value="Genomic_DNA"/>
</dbReference>
<name>A0A9J6N2K6_9BACI</name>
<dbReference type="CDD" id="cd00063">
    <property type="entry name" value="FN3"/>
    <property type="match status" value="1"/>
</dbReference>
<keyword evidence="2" id="KW-1185">Reference proteome</keyword>
<dbReference type="InterPro" id="IPR036116">
    <property type="entry name" value="FN3_sf"/>
</dbReference>
<proteinExistence type="predicted"/>
<dbReference type="InterPro" id="IPR003961">
    <property type="entry name" value="FN3_dom"/>
</dbReference>
<dbReference type="Gene3D" id="2.60.40.10">
    <property type="entry name" value="Immunoglobulins"/>
    <property type="match status" value="3"/>
</dbReference>
<accession>A0A9J6N2K6</accession>
<dbReference type="NCBIfam" id="NF047446">
    <property type="entry name" value="barrel_OmpL47"/>
    <property type="match status" value="3"/>
</dbReference>
<reference evidence="1 2" key="1">
    <citation type="submission" date="2022-03" db="EMBL/GenBank/DDBJ databases">
        <title>Novel Bacillus species.</title>
        <authorList>
            <person name="Liu G."/>
        </authorList>
    </citation>
    <scope>NUCLEOTIDE SEQUENCE [LARGE SCALE GENOMIC DNA]</scope>
    <source>
        <strain evidence="1 2">FJAT-50051</strain>
    </source>
</reference>
<dbReference type="Proteomes" id="UP000677265">
    <property type="component" value="Unassembled WGS sequence"/>
</dbReference>
<dbReference type="SUPFAM" id="SSF49265">
    <property type="entry name" value="Fibronectin type III"/>
    <property type="match status" value="2"/>
</dbReference>
<comment type="caution">
    <text evidence="1">The sequence shown here is derived from an EMBL/GenBank/DDBJ whole genome shotgun (WGS) entry which is preliminary data.</text>
</comment>
<dbReference type="InterPro" id="IPR058094">
    <property type="entry name" value="Ig-like_OmpL47-like"/>
</dbReference>
<sequence length="627" mass="69390">HSYSDRFGESPQGSNIEFNLTWPIVQAPVLKGTVFNANNITLSWPAVTWASEYRVYKVVGENKELIYKGPALSYKVYNLTEETHSFVVTAYSSRFGESVPSNQLDQTIVYPEMETPKATLKLLSQTSAQISWDFVTYANGYNIYEIIDGKPVLLVENLNNLSYTIQNLLYANHEYYVTSYSNSFGESEPSQTVIAKLIIDTHAPETKLNAPTQWVNQNQVVTLEATDDEAGVAKTFYSLNDGPINEGTSILVDQEGINKISYNSVDKARNVEQVKTAFVKVDKTAPKTDINELPVYAKSFTVQLTGKDELSGVSKTYYSINGAEYAEGTSFIVEKEGINEISYFSMDAAGNKEDVKTVKINIDQTAPVTSAGTPEVWVNDDTTVKLTAVDENSGVAETYYSINGSEYVEGPAFTVDKEGINKISYYSVDAAGNYEEVKTAEVKIDKTAPTVSIALENVYELGSTFTLNYLAEDNLSGIAAEDVMLNGHSYKKGDQIILDQPGEYKLFIKVTDKAGWTTVVEKTITVYIPVTLEVLPKVIKGNKGIFTVKATLPKEYPTSLFNVSTITLNGVSAVADNNGLQKQAEKGQFKFNREDFTWITGEVYLELRGYLDNKYLVIGKTTVEAKK</sequence>
<gene>
    <name evidence="1" type="ORF">KHB02_015780</name>
</gene>
<dbReference type="AlphaFoldDB" id="A0A9J6N2K6"/>